<evidence type="ECO:0000259" key="1">
    <source>
        <dbReference type="Pfam" id="PF12696"/>
    </source>
</evidence>
<dbReference type="AlphaFoldDB" id="A0A2T1G0A6"/>
<comment type="caution">
    <text evidence="2">The sequence shown here is derived from an EMBL/GenBank/DDBJ whole genome shotgun (WGS) entry which is preliminary data.</text>
</comment>
<accession>A0A2T1G0A6</accession>
<gene>
    <name evidence="2" type="ORF">C7B77_22525</name>
</gene>
<protein>
    <recommendedName>
        <fullName evidence="1">TraD/TraG TraM recognition site domain-containing protein</fullName>
    </recommendedName>
</protein>
<dbReference type="OrthoDB" id="494122at2"/>
<sequence length="899" mass="101124">MFVRPKPVQQVCRPGEKPELLFPIEGELDLVTHIDFDCNGRQFGAYLLQITERKYRLVFGFQCDGIHPNLPWGRIDPIYNRLSAGFKDLPEGEVLTIHMKSFVDNTARMQELSKTVENCQSDVLKYIMMTEQKRLQTLTDKGMRKPKSLTLFATFTFDPEADVKDDQIEAFGKGLYKMFAKFSGAEKIAQSREFTEFLVAGVNAFYLWEQILSNKMGLGVRALSTQELWQDLWARVNSTPAPPVPQRIFFNGKTATENIYRPLHPLSILIDEESSLPTADYRWVKVKNKFVGVMSMLDQPDEWSDKLDALTYLWNKLGEDSVYDIEHIAQIAKVSQSISRKKLKDLTDEEVYKAEKAAAEGDINVGANLNALEAIEAQEILHKGGVELSMSSTFLVHRNTVEELDRACDYLKSLFLYPAHLHREYTYTWWTWLQTFPVAWDMALSRPFSRESKVFTNYVAGTVSLALINTYDKGGFELISNDGGVPLYIDIINNHHHILWIATTRASKSVSTTGMLNGALANNLPVTIIDCPPTKEASTFRDYARLLGGAFFDVGSECSNIFEVSDLSYLSPEDREDRRKDSQETLLEILQMLVTGSNPDTFEPMFRDLIRSLLTLVLTKFFAAREIQSRYIAAIKGGIGSDAWQKYPVLEDFIGFCSPERVNITEPEQLKALSYIVTKLRSWTQSRTGQAFCRPSTFKTDSQLFVMAIRGVANAEDMAILATVAYATAIRRAYSNPKSVLFLDEAAALLKFPALALMIGRLLAIAAKAGIRVMLAAQEVHSIKTCAGGEQILANCDIKLVGRIQPESVDAISEVMKIPLELLAPNLTEAYVPNRGWGYSNWLMLDGRSFTWARIYASSGTLAAVVNNVHEVERRQALLEQAEHPIIGLAQYASELLPV</sequence>
<dbReference type="RefSeq" id="WP_106310172.1">
    <property type="nucleotide sequence ID" value="NZ_PVWO01000389.1"/>
</dbReference>
<dbReference type="InterPro" id="IPR027417">
    <property type="entry name" value="P-loop_NTPase"/>
</dbReference>
<evidence type="ECO:0000313" key="2">
    <source>
        <dbReference type="EMBL" id="PSB50651.1"/>
    </source>
</evidence>
<name>A0A2T1G0A6_9CYAN</name>
<dbReference type="SUPFAM" id="SSF52540">
    <property type="entry name" value="P-loop containing nucleoside triphosphate hydrolases"/>
    <property type="match status" value="1"/>
</dbReference>
<dbReference type="EMBL" id="PVWO01000389">
    <property type="protein sequence ID" value="PSB50651.1"/>
    <property type="molecule type" value="Genomic_DNA"/>
</dbReference>
<dbReference type="Proteomes" id="UP000238937">
    <property type="component" value="Unassembled WGS sequence"/>
</dbReference>
<dbReference type="Gene3D" id="3.40.50.300">
    <property type="entry name" value="P-loop containing nucleotide triphosphate hydrolases"/>
    <property type="match status" value="1"/>
</dbReference>
<dbReference type="InterPro" id="IPR032689">
    <property type="entry name" value="TraG-D_C"/>
</dbReference>
<feature type="domain" description="TraD/TraG TraM recognition site" evidence="1">
    <location>
        <begin position="740"/>
        <end position="814"/>
    </location>
</feature>
<evidence type="ECO:0000313" key="3">
    <source>
        <dbReference type="Proteomes" id="UP000238937"/>
    </source>
</evidence>
<proteinExistence type="predicted"/>
<organism evidence="2 3">
    <name type="scientific">Chamaesiphon polymorphus CCALA 037</name>
    <dbReference type="NCBI Taxonomy" id="2107692"/>
    <lineage>
        <taxon>Bacteria</taxon>
        <taxon>Bacillati</taxon>
        <taxon>Cyanobacteriota</taxon>
        <taxon>Cyanophyceae</taxon>
        <taxon>Gomontiellales</taxon>
        <taxon>Chamaesiphonaceae</taxon>
        <taxon>Chamaesiphon</taxon>
    </lineage>
</organism>
<dbReference type="Pfam" id="PF12696">
    <property type="entry name" value="TraG-D_C"/>
    <property type="match status" value="1"/>
</dbReference>
<keyword evidence="3" id="KW-1185">Reference proteome</keyword>
<dbReference type="CDD" id="cd01127">
    <property type="entry name" value="TrwB_TraG_TraD_VirD4"/>
    <property type="match status" value="1"/>
</dbReference>
<reference evidence="2 3" key="1">
    <citation type="submission" date="2018-03" db="EMBL/GenBank/DDBJ databases">
        <title>The ancient ancestry and fast evolution of plastids.</title>
        <authorList>
            <person name="Moore K.R."/>
            <person name="Magnabosco C."/>
            <person name="Momper L."/>
            <person name="Gold D.A."/>
            <person name="Bosak T."/>
            <person name="Fournier G.P."/>
        </authorList>
    </citation>
    <scope>NUCLEOTIDE SEQUENCE [LARGE SCALE GENOMIC DNA]</scope>
    <source>
        <strain evidence="2 3">CCALA 037</strain>
    </source>
</reference>